<dbReference type="CDD" id="cd05509">
    <property type="entry name" value="Bromo_gcn5_like"/>
    <property type="match status" value="1"/>
</dbReference>
<sequence>MLPTMVGSQQNAGVIDDGKPRILSNIIINGANTGGMINPLVKKELIMKVSSNLNKQQQQQQQQETVKLQLVTSQPGSTDHAATDTGVVDKDPGTGVDGAAGSNTTKAADKDNSFIVTPDYIQETIKTALKQENLNPEITEKLLNLQRYQEKQMRTEDRPDRTIALQHNYSNMSGVPRGESHAHGGGNRVRKRTVRTDDDDDEWLLDTPKRARPSKASGSGVGQLHSPHGGGDYGSRERKHSSNETPSTPAKRRTAAAAQIVTTSALTPHKSPTATTISGAGDVGVSGNKKSDTHSPATSPSALGRTTSKGIEKRKTTSVASPHTTTTVTATNTNTEATGPQQIVSHTASQRQSKSQAQLNRHKEQLKKVILKKRSHLEKELQVQIQKELTVELQSATTTAVSAVRAASATGAAVYSEQQCPNDEQQHQQQQQHQQRSLQPFDMPQQQQLSSSRRQTAIASASKAQDSAGDDGGADVLLTPPGASGSKQATDKSSITSTSTRRKTIATGTTNSALPKEHAAVGSGRKSQKHSTPAGSKGHRATGGRGAGGQARKGSKRNNKMHCICQTPYDKSKFYVGCDLCNNWFHGDCVGISEEKSKAITEYVCNECKHARETQELYCLCRRPYDETQFYICCDKCQDWFHGRCVGILQSEADYIDEYICPNCQINNSVNFANMKPLSTKEFENLKELIIQIQQHKSAWPFMEPVDQNEAPDYYRVIKEPMDLRKIESKIESRSYQMLSEFIGDMTKIFDNCRFYNPKESPFFRCAESLESFFVAKIKFFRENLVDKKEEGDNVGEGATQLGADVGDGAMTATATTVG</sequence>
<keyword evidence="4 5" id="KW-0103">Bromodomain</keyword>
<dbReference type="PANTHER" id="PTHR45975:SF2">
    <property type="entry name" value="NUCLEOSOME-REMODELING FACTOR SUBUNIT BPTF"/>
    <property type="match status" value="1"/>
</dbReference>
<evidence type="ECO:0000256" key="7">
    <source>
        <dbReference type="SAM" id="MobiDB-lite"/>
    </source>
</evidence>
<feature type="domain" description="PHD-type" evidence="9">
    <location>
        <begin position="560"/>
        <end position="611"/>
    </location>
</feature>
<feature type="region of interest" description="Disordered" evidence="7">
    <location>
        <begin position="75"/>
        <end position="106"/>
    </location>
</feature>
<feature type="compositionally biased region" description="Polar residues" evidence="7">
    <location>
        <begin position="260"/>
        <end position="278"/>
    </location>
</feature>
<evidence type="ECO:0000313" key="10">
    <source>
        <dbReference type="EMBL" id="MBW36269.1"/>
    </source>
</evidence>
<dbReference type="InterPro" id="IPR038028">
    <property type="entry name" value="BPTF"/>
</dbReference>
<dbReference type="InterPro" id="IPR018359">
    <property type="entry name" value="Bromodomain_CS"/>
</dbReference>
<feature type="domain" description="Bromo" evidence="8">
    <location>
        <begin position="694"/>
        <end position="764"/>
    </location>
</feature>
<dbReference type="InterPro" id="IPR001965">
    <property type="entry name" value="Znf_PHD"/>
</dbReference>
<dbReference type="SUPFAM" id="SSF57903">
    <property type="entry name" value="FYVE/PHD zinc finger"/>
    <property type="match status" value="2"/>
</dbReference>
<dbReference type="SUPFAM" id="SSF47370">
    <property type="entry name" value="Bromodomain"/>
    <property type="match status" value="1"/>
</dbReference>
<proteinExistence type="predicted"/>
<feature type="compositionally biased region" description="Low complexity" evidence="7">
    <location>
        <begin position="317"/>
        <end position="338"/>
    </location>
</feature>
<dbReference type="PROSITE" id="PS50016">
    <property type="entry name" value="ZF_PHD_2"/>
    <property type="match status" value="2"/>
</dbReference>
<dbReference type="InterPro" id="IPR013083">
    <property type="entry name" value="Znf_RING/FYVE/PHD"/>
</dbReference>
<dbReference type="SMART" id="SM00249">
    <property type="entry name" value="PHD"/>
    <property type="match status" value="2"/>
</dbReference>
<dbReference type="GO" id="GO:0008270">
    <property type="term" value="F:zinc ion binding"/>
    <property type="evidence" value="ECO:0007669"/>
    <property type="project" value="UniProtKB-KW"/>
</dbReference>
<dbReference type="GO" id="GO:0000978">
    <property type="term" value="F:RNA polymerase II cis-regulatory region sequence-specific DNA binding"/>
    <property type="evidence" value="ECO:0007669"/>
    <property type="project" value="TreeGrafter"/>
</dbReference>
<evidence type="ECO:0000256" key="5">
    <source>
        <dbReference type="PROSITE-ProRule" id="PRU00035"/>
    </source>
</evidence>
<dbReference type="SMART" id="SM00297">
    <property type="entry name" value="BROMO"/>
    <property type="match status" value="1"/>
</dbReference>
<evidence type="ECO:0000259" key="9">
    <source>
        <dbReference type="PROSITE" id="PS50016"/>
    </source>
</evidence>
<protein>
    <submittedName>
        <fullName evidence="10">Putative bromodomain-containing protein</fullName>
    </submittedName>
</protein>
<reference evidence="10" key="1">
    <citation type="submission" date="2018-01" db="EMBL/GenBank/DDBJ databases">
        <title>An insight into the sialome of Amazonian anophelines.</title>
        <authorList>
            <person name="Ribeiro J.M."/>
            <person name="Scarpassa V."/>
            <person name="Calvo E."/>
        </authorList>
    </citation>
    <scope>NUCLEOTIDE SEQUENCE</scope>
    <source>
        <tissue evidence="10">Salivary glands</tissue>
    </source>
</reference>
<keyword evidence="3" id="KW-0862">Zinc</keyword>
<dbReference type="Pfam" id="PF00628">
    <property type="entry name" value="PHD"/>
    <property type="match status" value="2"/>
</dbReference>
<feature type="region of interest" description="Disordered" evidence="7">
    <location>
        <begin position="169"/>
        <end position="338"/>
    </location>
</feature>
<organism evidence="10">
    <name type="scientific">Anopheles triannulatus</name>
    <dbReference type="NCBI Taxonomy" id="58253"/>
    <lineage>
        <taxon>Eukaryota</taxon>
        <taxon>Metazoa</taxon>
        <taxon>Ecdysozoa</taxon>
        <taxon>Arthropoda</taxon>
        <taxon>Hexapoda</taxon>
        <taxon>Insecta</taxon>
        <taxon>Pterygota</taxon>
        <taxon>Neoptera</taxon>
        <taxon>Endopterygota</taxon>
        <taxon>Diptera</taxon>
        <taxon>Nematocera</taxon>
        <taxon>Culicoidea</taxon>
        <taxon>Culicidae</taxon>
        <taxon>Anophelinae</taxon>
        <taxon>Anopheles</taxon>
    </lineage>
</organism>
<feature type="region of interest" description="Disordered" evidence="7">
    <location>
        <begin position="415"/>
        <end position="555"/>
    </location>
</feature>
<keyword evidence="1" id="KW-0479">Metal-binding</keyword>
<dbReference type="InterPro" id="IPR036427">
    <property type="entry name" value="Bromodomain-like_sf"/>
</dbReference>
<keyword evidence="2 6" id="KW-0863">Zinc-finger</keyword>
<evidence type="ECO:0000256" key="2">
    <source>
        <dbReference type="ARBA" id="ARBA00022771"/>
    </source>
</evidence>
<dbReference type="InterPro" id="IPR001487">
    <property type="entry name" value="Bromodomain"/>
</dbReference>
<dbReference type="GO" id="GO:0006357">
    <property type="term" value="P:regulation of transcription by RNA polymerase II"/>
    <property type="evidence" value="ECO:0007669"/>
    <property type="project" value="InterPro"/>
</dbReference>
<name>A0A2M4A664_9DIPT</name>
<evidence type="ECO:0000259" key="8">
    <source>
        <dbReference type="PROSITE" id="PS50014"/>
    </source>
</evidence>
<feature type="compositionally biased region" description="Low complexity" evidence="7">
    <location>
        <begin position="445"/>
        <end position="467"/>
    </location>
</feature>
<dbReference type="InterPro" id="IPR019787">
    <property type="entry name" value="Znf_PHD-finger"/>
</dbReference>
<feature type="compositionally biased region" description="Polar residues" evidence="7">
    <location>
        <begin position="294"/>
        <end position="309"/>
    </location>
</feature>
<dbReference type="Gene3D" id="1.20.920.10">
    <property type="entry name" value="Bromodomain-like"/>
    <property type="match status" value="1"/>
</dbReference>
<feature type="domain" description="PHD-type" evidence="9">
    <location>
        <begin position="616"/>
        <end position="667"/>
    </location>
</feature>
<dbReference type="CDD" id="cd15560">
    <property type="entry name" value="PHD2_3_BPTF"/>
    <property type="match status" value="2"/>
</dbReference>
<accession>A0A2M4A664</accession>
<dbReference type="Gene3D" id="3.30.40.10">
    <property type="entry name" value="Zinc/RING finger domain, C3HC4 (zinc finger)"/>
    <property type="match status" value="2"/>
</dbReference>
<dbReference type="AlphaFoldDB" id="A0A2M4A664"/>
<evidence type="ECO:0000256" key="3">
    <source>
        <dbReference type="ARBA" id="ARBA00022833"/>
    </source>
</evidence>
<evidence type="ECO:0000256" key="1">
    <source>
        <dbReference type="ARBA" id="ARBA00022723"/>
    </source>
</evidence>
<dbReference type="GO" id="GO:0016589">
    <property type="term" value="C:NURF complex"/>
    <property type="evidence" value="ECO:0007669"/>
    <property type="project" value="InterPro"/>
</dbReference>
<dbReference type="InterPro" id="IPR011011">
    <property type="entry name" value="Znf_FYVE_PHD"/>
</dbReference>
<evidence type="ECO:0000256" key="4">
    <source>
        <dbReference type="ARBA" id="ARBA00023117"/>
    </source>
</evidence>
<dbReference type="PROSITE" id="PS00633">
    <property type="entry name" value="BROMODOMAIN_1"/>
    <property type="match status" value="1"/>
</dbReference>
<evidence type="ECO:0000256" key="6">
    <source>
        <dbReference type="PROSITE-ProRule" id="PRU00146"/>
    </source>
</evidence>
<dbReference type="PANTHER" id="PTHR45975">
    <property type="entry name" value="NUCLEOSOME-REMODELING FACTOR SUBUNIT BPTF"/>
    <property type="match status" value="1"/>
</dbReference>
<dbReference type="PROSITE" id="PS50014">
    <property type="entry name" value="BROMODOMAIN_2"/>
    <property type="match status" value="1"/>
</dbReference>
<dbReference type="Pfam" id="PF00439">
    <property type="entry name" value="Bromodomain"/>
    <property type="match status" value="1"/>
</dbReference>
<dbReference type="FunFam" id="3.30.40.10:FF:000048">
    <property type="entry name" value="nucleosome-remodeling factor subunit BPTF isoform X1"/>
    <property type="match status" value="1"/>
</dbReference>
<dbReference type="PRINTS" id="PR00503">
    <property type="entry name" value="BROMODOMAIN"/>
</dbReference>
<dbReference type="EMBL" id="GGFK01002948">
    <property type="protein sequence ID" value="MBW36269.1"/>
    <property type="molecule type" value="Transcribed_RNA"/>
</dbReference>